<proteinExistence type="predicted"/>
<dbReference type="InterPro" id="IPR015396">
    <property type="entry name" value="FadE_C"/>
</dbReference>
<organism evidence="2">
    <name type="scientific">hydrothermal vent metagenome</name>
    <dbReference type="NCBI Taxonomy" id="652676"/>
    <lineage>
        <taxon>unclassified sequences</taxon>
        <taxon>metagenomes</taxon>
        <taxon>ecological metagenomes</taxon>
    </lineage>
</organism>
<protein>
    <recommendedName>
        <fullName evidence="1">Acyl-CoA dehydrogenase C-terminal bacterial-type domain-containing protein</fullName>
    </recommendedName>
</protein>
<dbReference type="GO" id="GO:0003995">
    <property type="term" value="F:acyl-CoA dehydrogenase activity"/>
    <property type="evidence" value="ECO:0007669"/>
    <property type="project" value="InterPro"/>
</dbReference>
<gene>
    <name evidence="2" type="ORF">MNBD_GAMMA07-1525</name>
</gene>
<name>A0A3B0WRP7_9ZZZZ</name>
<evidence type="ECO:0000313" key="2">
    <source>
        <dbReference type="EMBL" id="VAW55270.1"/>
    </source>
</evidence>
<dbReference type="EMBL" id="UOFF01000087">
    <property type="protein sequence ID" value="VAW55270.1"/>
    <property type="molecule type" value="Genomic_DNA"/>
</dbReference>
<evidence type="ECO:0000259" key="1">
    <source>
        <dbReference type="Pfam" id="PF09317"/>
    </source>
</evidence>
<dbReference type="AlphaFoldDB" id="A0A3B0WRP7"/>
<feature type="domain" description="Acyl-CoA dehydrogenase C-terminal bacterial-type" evidence="1">
    <location>
        <begin position="2"/>
        <end position="129"/>
    </location>
</feature>
<dbReference type="Pfam" id="PF09317">
    <property type="entry name" value="ACDH_C"/>
    <property type="match status" value="1"/>
</dbReference>
<sequence length="137" mass="15047">MRFVGRILNMVIFPLTKPYGGATDYQGHKIARLLLNPSSARDRLTKGIYFTDDPNDAMGRIEHALNASLDSESAERKLRDARRIGLITARDVTSAVADAIKQSIINEAEAEKILVAHAATLNAISVDEFSPKGWDPL</sequence>
<dbReference type="GO" id="GO:0033539">
    <property type="term" value="P:fatty acid beta-oxidation using acyl-CoA dehydrogenase"/>
    <property type="evidence" value="ECO:0007669"/>
    <property type="project" value="InterPro"/>
</dbReference>
<accession>A0A3B0WRP7</accession>
<reference evidence="2" key="1">
    <citation type="submission" date="2018-06" db="EMBL/GenBank/DDBJ databases">
        <authorList>
            <person name="Zhirakovskaya E."/>
        </authorList>
    </citation>
    <scope>NUCLEOTIDE SEQUENCE</scope>
</reference>